<name>A0A0G1U8T3_9BACT</name>
<dbReference type="SUPFAM" id="SSF52540">
    <property type="entry name" value="P-loop containing nucleoside triphosphate hydrolases"/>
    <property type="match status" value="2"/>
</dbReference>
<dbReference type="SMART" id="SM00487">
    <property type="entry name" value="DEXDc"/>
    <property type="match status" value="1"/>
</dbReference>
<organism evidence="2 3">
    <name type="scientific">Candidatus Wolfebacteria bacterium GW2011_GWA2_47_9b</name>
    <dbReference type="NCBI Taxonomy" id="1619005"/>
    <lineage>
        <taxon>Bacteria</taxon>
        <taxon>Candidatus Wolfeibacteriota</taxon>
    </lineage>
</organism>
<dbReference type="AlphaFoldDB" id="A0A0G1U8T3"/>
<dbReference type="InterPro" id="IPR027417">
    <property type="entry name" value="P-loop_NTPase"/>
</dbReference>
<gene>
    <name evidence="2" type="ORF">UY19_C0001G0028</name>
</gene>
<dbReference type="Gene3D" id="3.40.50.300">
    <property type="entry name" value="P-loop containing nucleotide triphosphate hydrolases"/>
    <property type="match status" value="2"/>
</dbReference>
<dbReference type="InterPro" id="IPR050742">
    <property type="entry name" value="Helicase_Restrict-Modif_Enz"/>
</dbReference>
<evidence type="ECO:0000259" key="1">
    <source>
        <dbReference type="PROSITE" id="PS51192"/>
    </source>
</evidence>
<dbReference type="GO" id="GO:0003677">
    <property type="term" value="F:DNA binding"/>
    <property type="evidence" value="ECO:0007669"/>
    <property type="project" value="InterPro"/>
</dbReference>
<dbReference type="Proteomes" id="UP000033882">
    <property type="component" value="Unassembled WGS sequence"/>
</dbReference>
<keyword evidence="2" id="KW-0347">Helicase</keyword>
<reference evidence="2 3" key="1">
    <citation type="journal article" date="2015" name="Nature">
        <title>rRNA introns, odd ribosomes, and small enigmatic genomes across a large radiation of phyla.</title>
        <authorList>
            <person name="Brown C.T."/>
            <person name="Hug L.A."/>
            <person name="Thomas B.C."/>
            <person name="Sharon I."/>
            <person name="Castelle C.J."/>
            <person name="Singh A."/>
            <person name="Wilkins M.J."/>
            <person name="Williams K.H."/>
            <person name="Banfield J.F."/>
        </authorList>
    </citation>
    <scope>NUCLEOTIDE SEQUENCE [LARGE SCALE GENOMIC DNA]</scope>
</reference>
<dbReference type="Pfam" id="PF04851">
    <property type="entry name" value="ResIII"/>
    <property type="match status" value="1"/>
</dbReference>
<accession>A0A0G1U8T3</accession>
<comment type="caution">
    <text evidence="2">The sequence shown here is derived from an EMBL/GenBank/DDBJ whole genome shotgun (WGS) entry which is preliminary data.</text>
</comment>
<dbReference type="GO" id="GO:0005829">
    <property type="term" value="C:cytosol"/>
    <property type="evidence" value="ECO:0007669"/>
    <property type="project" value="TreeGrafter"/>
</dbReference>
<keyword evidence="2" id="KW-0547">Nucleotide-binding</keyword>
<keyword evidence="2" id="KW-0067">ATP-binding</keyword>
<dbReference type="CDD" id="cd18785">
    <property type="entry name" value="SF2_C"/>
    <property type="match status" value="1"/>
</dbReference>
<dbReference type="InterPro" id="IPR006935">
    <property type="entry name" value="Helicase/UvrB_N"/>
</dbReference>
<dbReference type="PATRIC" id="fig|1619005.3.peg.30"/>
<dbReference type="PANTHER" id="PTHR47396:SF1">
    <property type="entry name" value="ATP-DEPENDENT HELICASE IRC3-RELATED"/>
    <property type="match status" value="1"/>
</dbReference>
<sequence length="791" mass="92267">MNIFNPSKFQKDAVINLTEIFTTVWKQQGRQLPIVFKSPTGSGKTFMTSLFIRGLNHLPQWKEDKAFIWITFSDDLAMQSKNKFLEYFENMLENRALTVADINQGKLYQNDILFLNWQKVTAKNANTRLIRRPEDKEWQKEQGEYFEDVVEQTQADSRQIILIIDEAHKNKDTKLAKDIIDKIDPKVILHITATPNEKDELEARRIGSFYEVPREEVVEQGLIKEAIITQTEEDFEGMSGKDLDKILLENGMKKREELKAELKSLGKNINPLMLIQLPNDDDKLIEKGEQKKEDIVTDYLLKNKVPEHRIAKWFNKNPRPNNLEELSDEHDFLLFKQAAGTGWDCPRASVLVMFREIQSNTFYTQTVGRILRMPEPHAKEDYKNNPNLRLGYLYTNYKRKEVIIPDQNPANQPLTEFAHRKKDISNIELPSDYISRLDYGDIRVSSKFQEVFKTELNKHFGITNNDILGKAETKLKKAGLDISDTLVNEVIANARFEDYDNLAFDFSKKGSDISLEMSVSDIEKTFNYLCYQILREQEDEGAKYSNVARSWSVLKQALRVWFKIVLRDDHIYWYKIFIKDVRKGAESKFRPAITRALRAYKPISDSLLTDKKIKVEEKEAYIFTIQGEYGYPEQYKVVPQKLCALDKFYLPEDYNGRKNEIAFVEYLEKKKGKIDWWFKNGNQGKKYLGVKYTNSITNEDGLFYPDWIIRFPDGRIGIFDTKKGDTATSTETADKTKALQQKLKSFGKKFLGGIAYQEAGIWYYNDSPKYSFKEGQSVNDSKEWKPFEDLF</sequence>
<feature type="domain" description="Helicase ATP-binding" evidence="1">
    <location>
        <begin position="25"/>
        <end position="213"/>
    </location>
</feature>
<evidence type="ECO:0000313" key="2">
    <source>
        <dbReference type="EMBL" id="KKU90551.1"/>
    </source>
</evidence>
<proteinExistence type="predicted"/>
<protein>
    <submittedName>
        <fullName evidence="2">DNA/RNA helicase, superfamily II</fullName>
    </submittedName>
</protein>
<dbReference type="GO" id="GO:0016787">
    <property type="term" value="F:hydrolase activity"/>
    <property type="evidence" value="ECO:0007669"/>
    <property type="project" value="InterPro"/>
</dbReference>
<dbReference type="GO" id="GO:0004386">
    <property type="term" value="F:helicase activity"/>
    <property type="evidence" value="ECO:0007669"/>
    <property type="project" value="UniProtKB-KW"/>
</dbReference>
<dbReference type="EMBL" id="LCPB01000001">
    <property type="protein sequence ID" value="KKU90551.1"/>
    <property type="molecule type" value="Genomic_DNA"/>
</dbReference>
<evidence type="ECO:0000313" key="3">
    <source>
        <dbReference type="Proteomes" id="UP000033882"/>
    </source>
</evidence>
<dbReference type="PROSITE" id="PS51192">
    <property type="entry name" value="HELICASE_ATP_BIND_1"/>
    <property type="match status" value="1"/>
</dbReference>
<dbReference type="GO" id="GO:0005524">
    <property type="term" value="F:ATP binding"/>
    <property type="evidence" value="ECO:0007669"/>
    <property type="project" value="InterPro"/>
</dbReference>
<dbReference type="InterPro" id="IPR014001">
    <property type="entry name" value="Helicase_ATP-bd"/>
</dbReference>
<dbReference type="PANTHER" id="PTHR47396">
    <property type="entry name" value="TYPE I RESTRICTION ENZYME ECOKI R PROTEIN"/>
    <property type="match status" value="1"/>
</dbReference>
<keyword evidence="2" id="KW-0378">Hydrolase</keyword>